<protein>
    <recommendedName>
        <fullName evidence="3">Gp5/Type VI secretion system Vgr protein OB-fold domain-containing protein</fullName>
    </recommendedName>
</protein>
<evidence type="ECO:0000313" key="2">
    <source>
        <dbReference type="Proteomes" id="UP000198970"/>
    </source>
</evidence>
<keyword evidence="2" id="KW-1185">Reference proteome</keyword>
<sequence length="428" mass="49226">MNIRINQEISLETEIPFLSIQEFFMTWEINKHSEVNISGIIRSSTNRLLNHDYSQGEIKLIMAGNEMEEASKVLFCGLVETFDWKYSHGVTHMMVKAISASVQLDEKKTSCTFQNSNKTYAEVARDMSNLVNGKVISTTGNEKIEKPVICYKETIWEFEKRMASLQSSYIISDVVTGRPNIWFGMRRGEEINEKDPDLKVEIKKNYADGEKGRAIRRYCMESRISYSLGDWLLIYEKKCVIYKKIVRLEHGETRFVYWLSEEKDLKTEPYYNSRFTGMGLIGTIEKTNKETFRIRFDMDNKRGDYSYTWRPESGNSLYAMPEEGSKVEVQFMNHDEKQGIGVRCLHSLKNQDANTENKLFETSEVKIGLFNDSIELATSEESLNILDDSVIDIEGDNLAIKSSGKVKLYAKNIRLSASTEVKALTGLQ</sequence>
<dbReference type="SUPFAM" id="SSF69279">
    <property type="entry name" value="Phage tail proteins"/>
    <property type="match status" value="1"/>
</dbReference>
<accession>A0ABY1C2I0</accession>
<organism evidence="1 2">
    <name type="scientific">Lacrimispora sphenoides JCM 1415</name>
    <dbReference type="NCBI Taxonomy" id="1297793"/>
    <lineage>
        <taxon>Bacteria</taxon>
        <taxon>Bacillati</taxon>
        <taxon>Bacillota</taxon>
        <taxon>Clostridia</taxon>
        <taxon>Lachnospirales</taxon>
        <taxon>Lachnospiraceae</taxon>
        <taxon>Lacrimispora</taxon>
    </lineage>
</organism>
<dbReference type="RefSeq" id="WP_100041416.1">
    <property type="nucleotide sequence ID" value="NZ_LT630003.1"/>
</dbReference>
<name>A0ABY1C2I0_9FIRM</name>
<dbReference type="EMBL" id="LT630003">
    <property type="protein sequence ID" value="SET56962.1"/>
    <property type="molecule type" value="Genomic_DNA"/>
</dbReference>
<dbReference type="Proteomes" id="UP000198970">
    <property type="component" value="Chromosome I"/>
</dbReference>
<gene>
    <name evidence="1" type="ORF">SAMN02745906_0422</name>
</gene>
<evidence type="ECO:0000313" key="1">
    <source>
        <dbReference type="EMBL" id="SET56962.1"/>
    </source>
</evidence>
<proteinExistence type="predicted"/>
<reference evidence="1 2" key="1">
    <citation type="submission" date="2016-10" db="EMBL/GenBank/DDBJ databases">
        <authorList>
            <person name="Varghese N."/>
            <person name="Submissions S."/>
        </authorList>
    </citation>
    <scope>NUCLEOTIDE SEQUENCE [LARGE SCALE GENOMIC DNA]</scope>
    <source>
        <strain evidence="1 2">ATCC 19403</strain>
    </source>
</reference>
<evidence type="ECO:0008006" key="3">
    <source>
        <dbReference type="Google" id="ProtNLM"/>
    </source>
</evidence>